<reference evidence="3" key="1">
    <citation type="submission" date="2022-06" db="EMBL/GenBank/DDBJ databases">
        <authorList>
            <person name="Berger JAMES D."/>
            <person name="Berger JAMES D."/>
        </authorList>
    </citation>
    <scope>NUCLEOTIDE SEQUENCE [LARGE SCALE GENOMIC DNA]</scope>
</reference>
<organism evidence="3 4">
    <name type="scientific">Trichobilharzia regenti</name>
    <name type="common">Nasal bird schistosome</name>
    <dbReference type="NCBI Taxonomy" id="157069"/>
    <lineage>
        <taxon>Eukaryota</taxon>
        <taxon>Metazoa</taxon>
        <taxon>Spiralia</taxon>
        <taxon>Lophotrochozoa</taxon>
        <taxon>Platyhelminthes</taxon>
        <taxon>Trematoda</taxon>
        <taxon>Digenea</taxon>
        <taxon>Strigeidida</taxon>
        <taxon>Schistosomatoidea</taxon>
        <taxon>Schistosomatidae</taxon>
        <taxon>Trichobilharzia</taxon>
    </lineage>
</organism>
<accession>A0AA85ITX6</accession>
<dbReference type="AlphaFoldDB" id="A0AA85ITX6"/>
<evidence type="ECO:0000313" key="3">
    <source>
        <dbReference type="Proteomes" id="UP000050795"/>
    </source>
</evidence>
<feature type="signal peptide" evidence="2">
    <location>
        <begin position="1"/>
        <end position="23"/>
    </location>
</feature>
<feature type="chain" id="PRO_5041683964" evidence="2">
    <location>
        <begin position="24"/>
        <end position="112"/>
    </location>
</feature>
<name>A0AA85ITX6_TRIRE</name>
<dbReference type="Proteomes" id="UP000050795">
    <property type="component" value="Unassembled WGS sequence"/>
</dbReference>
<evidence type="ECO:0000313" key="4">
    <source>
        <dbReference type="WBParaSite" id="TREG1_121590.1"/>
    </source>
</evidence>
<protein>
    <submittedName>
        <fullName evidence="4">Uncharacterized protein</fullName>
    </submittedName>
</protein>
<dbReference type="WBParaSite" id="TREG1_121590.1">
    <property type="protein sequence ID" value="TREG1_121590.1"/>
    <property type="gene ID" value="TREG1_121590"/>
</dbReference>
<evidence type="ECO:0000256" key="2">
    <source>
        <dbReference type="SAM" id="SignalP"/>
    </source>
</evidence>
<evidence type="ECO:0000256" key="1">
    <source>
        <dbReference type="SAM" id="MobiDB-lite"/>
    </source>
</evidence>
<feature type="region of interest" description="Disordered" evidence="1">
    <location>
        <begin position="26"/>
        <end position="57"/>
    </location>
</feature>
<keyword evidence="3" id="KW-1185">Reference proteome</keyword>
<keyword evidence="2" id="KW-0732">Signal</keyword>
<reference evidence="4" key="2">
    <citation type="submission" date="2023-11" db="UniProtKB">
        <authorList>
            <consortium name="WormBaseParasite"/>
        </authorList>
    </citation>
    <scope>IDENTIFICATION</scope>
</reference>
<feature type="compositionally biased region" description="Low complexity" evidence="1">
    <location>
        <begin position="33"/>
        <end position="46"/>
    </location>
</feature>
<proteinExistence type="predicted"/>
<sequence>MDKYLYFFIPFLLTSVSLNITLAGEEKSPSSIQVPTTTSPQVTSPTAAQNASSESTPTKVTLITTSTVTEQKRKFPIIKFFWNDATSVSQTKWSSMWSIVITSILYLGLSKQ</sequence>